<dbReference type="SUPFAM" id="SSF51445">
    <property type="entry name" value="(Trans)glycosidases"/>
    <property type="match status" value="1"/>
</dbReference>
<keyword evidence="2" id="KW-0326">Glycosidase</keyword>
<dbReference type="SUPFAM" id="SSF74650">
    <property type="entry name" value="Galactose mutarotase-like"/>
    <property type="match status" value="1"/>
</dbReference>
<dbReference type="InterPro" id="IPR025887">
    <property type="entry name" value="Glyco_hydro_31_N_dom"/>
</dbReference>
<accession>A0A2C9CW60</accession>
<dbReference type="InterPro" id="IPR013780">
    <property type="entry name" value="Glyco_hydro_b"/>
</dbReference>
<dbReference type="CDD" id="cd14752">
    <property type="entry name" value="GH31_N"/>
    <property type="match status" value="1"/>
</dbReference>
<dbReference type="OrthoDB" id="176168at2"/>
<keyword evidence="7" id="KW-1185">Reference proteome</keyword>
<dbReference type="GO" id="GO:0004553">
    <property type="term" value="F:hydrolase activity, hydrolyzing O-glycosyl compounds"/>
    <property type="evidence" value="ECO:0007669"/>
    <property type="project" value="InterPro"/>
</dbReference>
<dbReference type="PANTHER" id="PTHR22762">
    <property type="entry name" value="ALPHA-GLUCOSIDASE"/>
    <property type="match status" value="1"/>
</dbReference>
<feature type="domain" description="Glycosyl hydrolase family 31 C-terminal" evidence="5">
    <location>
        <begin position="600"/>
        <end position="687"/>
    </location>
</feature>
<reference evidence="7" key="1">
    <citation type="submission" date="2017-09" db="EMBL/GenBank/DDBJ databases">
        <authorList>
            <person name="Varghese N."/>
            <person name="Submissions S."/>
        </authorList>
    </citation>
    <scope>NUCLEOTIDE SEQUENCE [LARGE SCALE GENOMIC DNA]</scope>
    <source>
        <strain evidence="7">C7</strain>
    </source>
</reference>
<protein>
    <submittedName>
        <fullName evidence="6">Alpha-glucosidase</fullName>
    </submittedName>
</protein>
<feature type="domain" description="Glycoside hydrolase family 31 TIM barrel" evidence="3">
    <location>
        <begin position="265"/>
        <end position="591"/>
    </location>
</feature>
<proteinExistence type="inferred from homology"/>
<dbReference type="SUPFAM" id="SSF51011">
    <property type="entry name" value="Glycosyl hydrolase domain"/>
    <property type="match status" value="1"/>
</dbReference>
<sequence>MKTLKSWTLERQRPDGVELRVEDRHILRVVALENQLFRVSLKKDGAWRLPRTWSIAPKTDVAKTDVPWEGRNRDDMSGFDSPRVTIEDGDALTLSTDTIRLTISHPLHLSWAVKVDGVWQTFVEERPTGGMLLGLRDHRHNHFLRRYPDEPVHGLGEKTGPLDRRGRHYEMRNLDAMGYDAETTDPLYKHMPLTMTQTVRSGAWSIFYDNLASCHFDLGKELDNYHLPYRAYRSDDGDLDYYLRWAPDMLDLVKGHVRLTGGTCFPPRWSLGYSGSTMSYTDAENAQEQLEGFVEKIAEHEIPCDSFQLSSGYSSINGKRYVFNWNREKVPDVKAMTGKFRDAGVHLIGNIKPCLLNDHPLYAEVAAAGLFVKDSETGAPEQSTFWDDEGSHLDFTNPDTIKWWKDGVTAQLLENGIGSTWNDNNEYEVWDREAQCAGFGEPIDIALIRPLQSVLMTRASQEAQRAHAPDKRPYLICRSGAPGIQRYAQTWSGDNRTEWKTLRYNIRTGLGMSLSGMFNVGHDVGGFSGPRPDPELFVRWVQNGIFHPRFTIHSWNDDQSANEAWMHPEVTGHIRDAINLRYRLMPYLYTLLWQAVQDDEPMLRPIFIDHPNDPHAWEETDDFMLGRDLLVANVTEQGATSRKVRLPLNATGWWDFDSGQWHAPGAVVEKVVDLATIPLFVRAGAVLPMSIDAERADPMADMGRVLALFPLQGDGSGAGYLFEDDGVSVDAPYSLLNFSLVSRGDTLELDWQQAGTANPVLDKAIVSLPKGETRSLTVRGTAVAPGNQFEL</sequence>
<dbReference type="AlphaFoldDB" id="A0A2C9CW60"/>
<name>A0A2C9CW60_9RHOB</name>
<dbReference type="Gene3D" id="2.60.40.1180">
    <property type="entry name" value="Golgi alpha-mannosidase II"/>
    <property type="match status" value="1"/>
</dbReference>
<keyword evidence="2" id="KW-0378">Hydrolase</keyword>
<dbReference type="GO" id="GO:0005975">
    <property type="term" value="P:carbohydrate metabolic process"/>
    <property type="evidence" value="ECO:0007669"/>
    <property type="project" value="InterPro"/>
</dbReference>
<dbReference type="PANTHER" id="PTHR22762:SF165">
    <property type="entry name" value="PUTATIVE (AFU_ORTHOLOGUE AFUA_1G06560)-RELATED"/>
    <property type="match status" value="1"/>
</dbReference>
<comment type="similarity">
    <text evidence="1 2">Belongs to the glycosyl hydrolase 31 family.</text>
</comment>
<gene>
    <name evidence="6" type="ORF">SAMN06273572_11227</name>
</gene>
<evidence type="ECO:0000313" key="7">
    <source>
        <dbReference type="Proteomes" id="UP000220034"/>
    </source>
</evidence>
<dbReference type="InterPro" id="IPR000322">
    <property type="entry name" value="Glyco_hydro_31_TIM"/>
</dbReference>
<evidence type="ECO:0000259" key="5">
    <source>
        <dbReference type="Pfam" id="PF21365"/>
    </source>
</evidence>
<dbReference type="Gene3D" id="3.20.20.80">
    <property type="entry name" value="Glycosidases"/>
    <property type="match status" value="1"/>
</dbReference>
<dbReference type="RefSeq" id="WP_097932100.1">
    <property type="nucleotide sequence ID" value="NZ_OCTN01000012.1"/>
</dbReference>
<organism evidence="6 7">
    <name type="scientific">Pontivivens marinum</name>
    <dbReference type="NCBI Taxonomy" id="1690039"/>
    <lineage>
        <taxon>Bacteria</taxon>
        <taxon>Pseudomonadati</taxon>
        <taxon>Pseudomonadota</taxon>
        <taxon>Alphaproteobacteria</taxon>
        <taxon>Rhodobacterales</taxon>
        <taxon>Paracoccaceae</taxon>
        <taxon>Pontivivens</taxon>
    </lineage>
</organism>
<dbReference type="Pfam" id="PF21365">
    <property type="entry name" value="Glyco_hydro_31_3rd"/>
    <property type="match status" value="1"/>
</dbReference>
<dbReference type="Pfam" id="PF13802">
    <property type="entry name" value="Gal_mutarotas_2"/>
    <property type="match status" value="1"/>
</dbReference>
<dbReference type="CDD" id="cd06599">
    <property type="entry name" value="GH31_glycosidase_Aec37"/>
    <property type="match status" value="1"/>
</dbReference>
<dbReference type="Gene3D" id="2.60.40.1760">
    <property type="entry name" value="glycosyl hydrolase (family 31)"/>
    <property type="match status" value="1"/>
</dbReference>
<evidence type="ECO:0000256" key="1">
    <source>
        <dbReference type="ARBA" id="ARBA00007806"/>
    </source>
</evidence>
<dbReference type="GO" id="GO:0030246">
    <property type="term" value="F:carbohydrate binding"/>
    <property type="evidence" value="ECO:0007669"/>
    <property type="project" value="InterPro"/>
</dbReference>
<dbReference type="InterPro" id="IPR011013">
    <property type="entry name" value="Gal_mutarotase_sf_dom"/>
</dbReference>
<dbReference type="InterPro" id="IPR048395">
    <property type="entry name" value="Glyco_hydro_31_C"/>
</dbReference>
<dbReference type="Pfam" id="PF01055">
    <property type="entry name" value="Glyco_hydro_31_2nd"/>
    <property type="match status" value="1"/>
</dbReference>
<dbReference type="InterPro" id="IPR017853">
    <property type="entry name" value="GH"/>
</dbReference>
<evidence type="ECO:0000313" key="6">
    <source>
        <dbReference type="EMBL" id="SOH95534.1"/>
    </source>
</evidence>
<dbReference type="EMBL" id="OCTN01000012">
    <property type="protein sequence ID" value="SOH95534.1"/>
    <property type="molecule type" value="Genomic_DNA"/>
</dbReference>
<feature type="domain" description="Glycoside hydrolase family 31 N-terminal" evidence="4">
    <location>
        <begin position="27"/>
        <end position="217"/>
    </location>
</feature>
<evidence type="ECO:0000259" key="4">
    <source>
        <dbReference type="Pfam" id="PF13802"/>
    </source>
</evidence>
<evidence type="ECO:0000256" key="2">
    <source>
        <dbReference type="RuleBase" id="RU361185"/>
    </source>
</evidence>
<evidence type="ECO:0000259" key="3">
    <source>
        <dbReference type="Pfam" id="PF01055"/>
    </source>
</evidence>
<dbReference type="Proteomes" id="UP000220034">
    <property type="component" value="Unassembled WGS sequence"/>
</dbReference>